<evidence type="ECO:0000259" key="1">
    <source>
        <dbReference type="Pfam" id="PF13392"/>
    </source>
</evidence>
<dbReference type="InterPro" id="IPR044925">
    <property type="entry name" value="His-Me_finger_sf"/>
</dbReference>
<name>A0A7K1LHU7_9MICC</name>
<comment type="caution">
    <text evidence="2">The sequence shown here is derived from an EMBL/GenBank/DDBJ whole genome shotgun (WGS) entry which is preliminary data.</text>
</comment>
<proteinExistence type="predicted"/>
<dbReference type="Proteomes" id="UP000462152">
    <property type="component" value="Unassembled WGS sequence"/>
</dbReference>
<accession>A0A7K1LHU7</accession>
<dbReference type="Pfam" id="PF13392">
    <property type="entry name" value="HNH_3"/>
    <property type="match status" value="1"/>
</dbReference>
<protein>
    <recommendedName>
        <fullName evidence="1">HNH nuclease domain-containing protein</fullName>
    </recommendedName>
</protein>
<dbReference type="InterPro" id="IPR003615">
    <property type="entry name" value="HNH_nuc"/>
</dbReference>
<feature type="domain" description="HNH nuclease" evidence="1">
    <location>
        <begin position="67"/>
        <end position="110"/>
    </location>
</feature>
<evidence type="ECO:0000313" key="2">
    <source>
        <dbReference type="EMBL" id="MUN54761.1"/>
    </source>
</evidence>
<dbReference type="AlphaFoldDB" id="A0A7K1LHU7"/>
<reference evidence="2 3" key="1">
    <citation type="submission" date="2019-12" db="EMBL/GenBank/DDBJ databases">
        <authorList>
            <person name="Li J."/>
            <person name="Shi Y."/>
            <person name="Xu G."/>
            <person name="Xiao D."/>
            <person name="Ran X."/>
        </authorList>
    </citation>
    <scope>NUCLEOTIDE SEQUENCE [LARGE SCALE GENOMIC DNA]</scope>
    <source>
        <strain evidence="2 3">JCM 15915</strain>
    </source>
</reference>
<gene>
    <name evidence="2" type="ORF">GMA10_05980</name>
</gene>
<dbReference type="EMBL" id="WOGT01000002">
    <property type="protein sequence ID" value="MUN54761.1"/>
    <property type="molecule type" value="Genomic_DNA"/>
</dbReference>
<evidence type="ECO:0000313" key="3">
    <source>
        <dbReference type="Proteomes" id="UP000462152"/>
    </source>
</evidence>
<keyword evidence="3" id="KW-1185">Reference proteome</keyword>
<organism evidence="2 3">
    <name type="scientific">Rothia koreensis</name>
    <dbReference type="NCBI Taxonomy" id="592378"/>
    <lineage>
        <taxon>Bacteria</taxon>
        <taxon>Bacillati</taxon>
        <taxon>Actinomycetota</taxon>
        <taxon>Actinomycetes</taxon>
        <taxon>Micrococcales</taxon>
        <taxon>Micrococcaceae</taxon>
        <taxon>Rothia</taxon>
    </lineage>
</organism>
<dbReference type="SUPFAM" id="SSF54060">
    <property type="entry name" value="His-Me finger endonucleases"/>
    <property type="match status" value="1"/>
</dbReference>
<dbReference type="Gene3D" id="3.90.75.20">
    <property type="match status" value="1"/>
</dbReference>
<sequence>MRMFRSDPRKSRMPQNPILIPERVAERAATRIDVTEEGCWESTYSVASHGYAQIGWQDGGYRQVVTAHRASWVHFHGQIPPGMTIDHRCRNRRCVNPDHLQLMTNVKNARGGGGFHQQKPVPTDERCSRGHIVLRYPSGAKHCRECAQEWARRKAARQLLKRSGLEDQAA</sequence>